<feature type="compositionally biased region" description="Polar residues" evidence="4">
    <location>
        <begin position="32"/>
        <end position="41"/>
    </location>
</feature>
<sequence>MSEGTRPKYDNLPGIDTAPDIYETPDLAEDVSTIQASTAVSESDGDDDDDEPNRSAVNHRRLQTDQARSRFQPSRVDAHGVDFSDNVAAQRRSYRTSTQRRRRRGEIIGDDSDEEEESFARKLLRLKHELAGLEHEYEQRLASGDKSKIEEQDPKEVMDILSSKVDVIYAAHKGGARGPEAILDRTVKKFDSYKPFDPSRHISRAIENQPPLPGTQIQKGQLELVLKKAAEFDQRITQLENSLGLSGNTMPEISESSTFPVFTTLTRLEQTLALIGDASSNNVEAASQQIKKLTAEAEHLKEVREEAAQTGSSSADGIAVTYPDQEAKINALYGTLPSIDKLSPALPLMLERLRTLRHVHTSAWQADQVLTELERRQSLQEGEIKKWERQLVVIERDVKKSEKAMVDNIKVVGNDVKMLEERVAKLLSDAPGQ</sequence>
<keyword evidence="3" id="KW-0175">Coiled coil</keyword>
<feature type="coiled-coil region" evidence="3">
    <location>
        <begin position="283"/>
        <end position="310"/>
    </location>
</feature>
<keyword evidence="2" id="KW-0963">Cytoplasm</keyword>
<gene>
    <name evidence="5" type="ORF">LEMA_P027600.1</name>
</gene>
<dbReference type="OrthoDB" id="4977at2759"/>
<dbReference type="GeneID" id="13281384"/>
<dbReference type="GO" id="GO:0007017">
    <property type="term" value="P:microtubule-based process"/>
    <property type="evidence" value="ECO:0007669"/>
    <property type="project" value="InterPro"/>
</dbReference>
<dbReference type="eggNOG" id="KOG3958">
    <property type="taxonomic scope" value="Eukaryota"/>
</dbReference>
<comment type="subcellular location">
    <subcellularLocation>
        <location evidence="1">Cytoplasm</location>
    </subcellularLocation>
</comment>
<dbReference type="OMA" id="SDMDIQP"/>
<evidence type="ECO:0000256" key="4">
    <source>
        <dbReference type="SAM" id="MobiDB-lite"/>
    </source>
</evidence>
<evidence type="ECO:0000313" key="5">
    <source>
        <dbReference type="EMBL" id="CBX95608.1"/>
    </source>
</evidence>
<dbReference type="Proteomes" id="UP000002668">
    <property type="component" value="Genome"/>
</dbReference>
<name>E4ZVI2_LEPMJ</name>
<proteinExistence type="predicted"/>
<dbReference type="InterPro" id="IPR028133">
    <property type="entry name" value="Dynamitin"/>
</dbReference>
<dbReference type="STRING" id="985895.E4ZVI2"/>
<dbReference type="InParanoid" id="E4ZVI2"/>
<protein>
    <submittedName>
        <fullName evidence="5">Similar to dynactin subunit 2</fullName>
    </submittedName>
</protein>
<dbReference type="GO" id="GO:0005737">
    <property type="term" value="C:cytoplasm"/>
    <property type="evidence" value="ECO:0007669"/>
    <property type="project" value="UniProtKB-SubCell"/>
</dbReference>
<dbReference type="GO" id="GO:0005869">
    <property type="term" value="C:dynactin complex"/>
    <property type="evidence" value="ECO:0007669"/>
    <property type="project" value="InterPro"/>
</dbReference>
<accession>E4ZVI2</accession>
<dbReference type="PANTHER" id="PTHR15346">
    <property type="entry name" value="DYNACTIN SUBUNIT"/>
    <property type="match status" value="1"/>
</dbReference>
<dbReference type="RefSeq" id="XP_003839087.1">
    <property type="nucleotide sequence ID" value="XM_003839039.1"/>
</dbReference>
<organism evidence="6">
    <name type="scientific">Leptosphaeria maculans (strain JN3 / isolate v23.1.3 / race Av1-4-5-6-7-8)</name>
    <name type="common">Blackleg fungus</name>
    <name type="synonym">Phoma lingam</name>
    <dbReference type="NCBI Taxonomy" id="985895"/>
    <lineage>
        <taxon>Eukaryota</taxon>
        <taxon>Fungi</taxon>
        <taxon>Dikarya</taxon>
        <taxon>Ascomycota</taxon>
        <taxon>Pezizomycotina</taxon>
        <taxon>Dothideomycetes</taxon>
        <taxon>Pleosporomycetidae</taxon>
        <taxon>Pleosporales</taxon>
        <taxon>Pleosporineae</taxon>
        <taxon>Leptosphaeriaceae</taxon>
        <taxon>Plenodomus</taxon>
        <taxon>Plenodomus lingam/Leptosphaeria maculans species complex</taxon>
    </lineage>
</organism>
<dbReference type="AlphaFoldDB" id="E4ZVI2"/>
<dbReference type="VEuPathDB" id="FungiDB:LEMA_P027600.1"/>
<keyword evidence="6" id="KW-1185">Reference proteome</keyword>
<feature type="coiled-coil region" evidence="3">
    <location>
        <begin position="370"/>
        <end position="404"/>
    </location>
</feature>
<dbReference type="EMBL" id="FP929127">
    <property type="protein sequence ID" value="CBX95608.1"/>
    <property type="molecule type" value="Genomic_DNA"/>
</dbReference>
<reference evidence="6" key="1">
    <citation type="journal article" date="2011" name="Nat. Commun.">
        <title>Effector diversification within compartments of the Leptosphaeria maculans genome affected by Repeat-Induced Point mutations.</title>
        <authorList>
            <person name="Rouxel T."/>
            <person name="Grandaubert J."/>
            <person name="Hane J.K."/>
            <person name="Hoede C."/>
            <person name="van de Wouw A.P."/>
            <person name="Couloux A."/>
            <person name="Dominguez V."/>
            <person name="Anthouard V."/>
            <person name="Bally P."/>
            <person name="Bourras S."/>
            <person name="Cozijnsen A.J."/>
            <person name="Ciuffetti L.M."/>
            <person name="Degrave A."/>
            <person name="Dilmaghani A."/>
            <person name="Duret L."/>
            <person name="Fudal I."/>
            <person name="Goodwin S.B."/>
            <person name="Gout L."/>
            <person name="Glaser N."/>
            <person name="Linglin J."/>
            <person name="Kema G.H.J."/>
            <person name="Lapalu N."/>
            <person name="Lawrence C.B."/>
            <person name="May K."/>
            <person name="Meyer M."/>
            <person name="Ollivier B."/>
            <person name="Poulain J."/>
            <person name="Schoch C.L."/>
            <person name="Simon A."/>
            <person name="Spatafora J.W."/>
            <person name="Stachowiak A."/>
            <person name="Turgeon B.G."/>
            <person name="Tyler B.M."/>
            <person name="Vincent D."/>
            <person name="Weissenbach J."/>
            <person name="Amselem J."/>
            <person name="Quesneville H."/>
            <person name="Oliver R.P."/>
            <person name="Wincker P."/>
            <person name="Balesdent M.-H."/>
            <person name="Howlett B.J."/>
        </authorList>
    </citation>
    <scope>NUCLEOTIDE SEQUENCE [LARGE SCALE GENOMIC DNA]</scope>
    <source>
        <strain evidence="6">JN3 / isolate v23.1.3 / race Av1-4-5-6-7-8</strain>
    </source>
</reference>
<feature type="region of interest" description="Disordered" evidence="4">
    <location>
        <begin position="1"/>
        <end position="115"/>
    </location>
</feature>
<feature type="compositionally biased region" description="Basic residues" evidence="4">
    <location>
        <begin position="92"/>
        <end position="104"/>
    </location>
</feature>
<evidence type="ECO:0000256" key="3">
    <source>
        <dbReference type="SAM" id="Coils"/>
    </source>
</evidence>
<dbReference type="HOGENOM" id="CLU_038287_0_0_1"/>
<evidence type="ECO:0000256" key="2">
    <source>
        <dbReference type="ARBA" id="ARBA00022490"/>
    </source>
</evidence>
<evidence type="ECO:0000313" key="6">
    <source>
        <dbReference type="Proteomes" id="UP000002668"/>
    </source>
</evidence>
<dbReference type="Pfam" id="PF04912">
    <property type="entry name" value="Dynamitin"/>
    <property type="match status" value="1"/>
</dbReference>
<evidence type="ECO:0000256" key="1">
    <source>
        <dbReference type="ARBA" id="ARBA00004496"/>
    </source>
</evidence>